<reference evidence="3" key="1">
    <citation type="submission" date="2014-08" db="EMBL/GenBank/DDBJ databases">
        <authorList>
            <person name="Senf B."/>
            <person name="Petzold A."/>
            <person name="Downie B.R."/>
            <person name="Koch P."/>
            <person name="Platzer M."/>
        </authorList>
    </citation>
    <scope>NUCLEOTIDE SEQUENCE [LARGE SCALE GENOMIC DNA]</scope>
    <source>
        <strain evidence="3">GRZ</strain>
    </source>
</reference>
<feature type="compositionally biased region" description="Polar residues" evidence="1">
    <location>
        <begin position="1"/>
        <end position="11"/>
    </location>
</feature>
<dbReference type="InterPro" id="IPR013783">
    <property type="entry name" value="Ig-like_fold"/>
</dbReference>
<feature type="compositionally biased region" description="Low complexity" evidence="1">
    <location>
        <begin position="259"/>
        <end position="268"/>
    </location>
</feature>
<feature type="domain" description="Fibronectin type-III" evidence="2">
    <location>
        <begin position="272"/>
        <end position="367"/>
    </location>
</feature>
<evidence type="ECO:0000313" key="4">
    <source>
        <dbReference type="Proteomes" id="UP000694548"/>
    </source>
</evidence>
<name>A0A8C6KTB6_NOTFU</name>
<dbReference type="PANTHER" id="PTHR46957">
    <property type="entry name" value="CYTOKINE RECEPTOR"/>
    <property type="match status" value="1"/>
</dbReference>
<accession>A0A8C6KTB6</accession>
<dbReference type="Pfam" id="PF00041">
    <property type="entry name" value="fn3"/>
    <property type="match status" value="4"/>
</dbReference>
<dbReference type="CDD" id="cd00063">
    <property type="entry name" value="FN3"/>
    <property type="match status" value="4"/>
</dbReference>
<sequence length="388" mass="43003">SALSVASTSPTDIRLTWHPPSSQQSRGALTRYRVDYGAVVSVEVRGNETSFTLRGLQPNQMYRLRIAAGTGVGFGIPSEWVQHQTLALIFAPTELKVRPRENMINVTWQPSPNHALISGYKLSYQEAEADESFDGKRSQYAHTIRLRKKARHHLLTGLAPDRQYEVRVWAFNKQVDGAAAVWKGRTDKATKLPPTVGHPPPIPPSTIQATSNSSTSIWLRWEKPRFSNIRIINYTVRCSPSGTTNASLVTYHTSRKAQTSLSPLSPSGPSTPPEELQLSTLDPSSVLVSWRPPLEPNGIIVSYRILYSIKLSEPEHLWKNLSEDGGVRSVAVRGLSSGTRYFFKLGASTEVGPGPFSPVKDVQTPLPKYGVSRDFILHLSTQTKHTFI</sequence>
<dbReference type="Proteomes" id="UP000694548">
    <property type="component" value="Chromosome sgr07"/>
</dbReference>
<dbReference type="AlphaFoldDB" id="A0A8C6KTB6"/>
<evidence type="ECO:0000256" key="1">
    <source>
        <dbReference type="SAM" id="MobiDB-lite"/>
    </source>
</evidence>
<dbReference type="Gene3D" id="2.60.40.10">
    <property type="entry name" value="Immunoglobulins"/>
    <property type="match status" value="4"/>
</dbReference>
<organism evidence="3 4">
    <name type="scientific">Nothobranchius furzeri</name>
    <name type="common">Turquoise killifish</name>
    <dbReference type="NCBI Taxonomy" id="105023"/>
    <lineage>
        <taxon>Eukaryota</taxon>
        <taxon>Metazoa</taxon>
        <taxon>Chordata</taxon>
        <taxon>Craniata</taxon>
        <taxon>Vertebrata</taxon>
        <taxon>Euteleostomi</taxon>
        <taxon>Actinopterygii</taxon>
        <taxon>Neopterygii</taxon>
        <taxon>Teleostei</taxon>
        <taxon>Neoteleostei</taxon>
        <taxon>Acanthomorphata</taxon>
        <taxon>Ovalentaria</taxon>
        <taxon>Atherinomorphae</taxon>
        <taxon>Cyprinodontiformes</taxon>
        <taxon>Nothobranchiidae</taxon>
        <taxon>Nothobranchius</taxon>
    </lineage>
</organism>
<dbReference type="SMART" id="SM00060">
    <property type="entry name" value="FN3"/>
    <property type="match status" value="4"/>
</dbReference>
<feature type="region of interest" description="Disordered" evidence="1">
    <location>
        <begin position="190"/>
        <end position="209"/>
    </location>
</feature>
<dbReference type="GeneTree" id="ENSGT00940000159637"/>
<dbReference type="InterPro" id="IPR050713">
    <property type="entry name" value="RTP_Phos/Ushers"/>
</dbReference>
<dbReference type="InterPro" id="IPR036116">
    <property type="entry name" value="FN3_sf"/>
</dbReference>
<dbReference type="Ensembl" id="ENSNFUT00015009727.1">
    <property type="protein sequence ID" value="ENSNFUP00015009253.1"/>
    <property type="gene ID" value="ENSNFUG00015004491.1"/>
</dbReference>
<reference evidence="3" key="3">
    <citation type="submission" date="2025-09" db="UniProtKB">
        <authorList>
            <consortium name="Ensembl"/>
        </authorList>
    </citation>
    <scope>IDENTIFICATION</scope>
</reference>
<keyword evidence="4" id="KW-1185">Reference proteome</keyword>
<feature type="region of interest" description="Disordered" evidence="1">
    <location>
        <begin position="257"/>
        <end position="278"/>
    </location>
</feature>
<proteinExistence type="predicted"/>
<feature type="domain" description="Fibronectin type-III" evidence="2">
    <location>
        <begin position="1"/>
        <end position="88"/>
    </location>
</feature>
<evidence type="ECO:0000313" key="3">
    <source>
        <dbReference type="Ensembl" id="ENSNFUP00015009253.1"/>
    </source>
</evidence>
<dbReference type="PRINTS" id="PR00014">
    <property type="entry name" value="FNTYPEIII"/>
</dbReference>
<gene>
    <name evidence="3" type="primary">IGDCC4</name>
</gene>
<evidence type="ECO:0000259" key="2">
    <source>
        <dbReference type="PROSITE" id="PS50853"/>
    </source>
</evidence>
<dbReference type="GO" id="GO:0016020">
    <property type="term" value="C:membrane"/>
    <property type="evidence" value="ECO:0007669"/>
    <property type="project" value="UniProtKB-SubCell"/>
</dbReference>
<dbReference type="PANTHER" id="PTHR46957:SF3">
    <property type="entry name" value="CYTOKINE RECEPTOR"/>
    <property type="match status" value="1"/>
</dbReference>
<protein>
    <submittedName>
        <fullName evidence="3">Immunoglobulin superfamily DCC subclass member 4</fullName>
    </submittedName>
</protein>
<feature type="domain" description="Fibronectin type-III" evidence="2">
    <location>
        <begin position="91"/>
        <end position="193"/>
    </location>
</feature>
<dbReference type="SUPFAM" id="SSF49265">
    <property type="entry name" value="Fibronectin type III"/>
    <property type="match status" value="2"/>
</dbReference>
<feature type="region of interest" description="Disordered" evidence="1">
    <location>
        <begin position="1"/>
        <end position="24"/>
    </location>
</feature>
<dbReference type="PROSITE" id="PS50853">
    <property type="entry name" value="FN3"/>
    <property type="match status" value="3"/>
</dbReference>
<reference evidence="3" key="2">
    <citation type="submission" date="2025-08" db="UniProtKB">
        <authorList>
            <consortium name="Ensembl"/>
        </authorList>
    </citation>
    <scope>IDENTIFICATION</scope>
</reference>
<dbReference type="InterPro" id="IPR003961">
    <property type="entry name" value="FN3_dom"/>
</dbReference>